<feature type="transmembrane region" description="Helical" evidence="6">
    <location>
        <begin position="189"/>
        <end position="208"/>
    </location>
</feature>
<protein>
    <submittedName>
        <fullName evidence="9">Histidine kinase</fullName>
    </submittedName>
</protein>
<feature type="region of interest" description="Disordered" evidence="5">
    <location>
        <begin position="315"/>
        <end position="335"/>
    </location>
</feature>
<keyword evidence="6" id="KW-1133">Transmembrane helix</keyword>
<dbReference type="GO" id="GO:0004888">
    <property type="term" value="F:transmembrane signaling receptor activity"/>
    <property type="evidence" value="ECO:0007669"/>
    <property type="project" value="TreeGrafter"/>
</dbReference>
<keyword evidence="9" id="KW-0418">Kinase</keyword>
<proteinExistence type="inferred from homology"/>
<evidence type="ECO:0000256" key="5">
    <source>
        <dbReference type="SAM" id="MobiDB-lite"/>
    </source>
</evidence>
<evidence type="ECO:0000259" key="8">
    <source>
        <dbReference type="PROSITE" id="PS50885"/>
    </source>
</evidence>
<dbReference type="InterPro" id="IPR047347">
    <property type="entry name" value="YvaQ-like_sensor"/>
</dbReference>
<dbReference type="PANTHER" id="PTHR43531:SF11">
    <property type="entry name" value="METHYL-ACCEPTING CHEMOTAXIS PROTEIN 3"/>
    <property type="match status" value="1"/>
</dbReference>
<reference evidence="9 10" key="1">
    <citation type="submission" date="2016-03" db="EMBL/GenBank/DDBJ databases">
        <authorList>
            <person name="Ploux O."/>
        </authorList>
    </citation>
    <scope>NUCLEOTIDE SEQUENCE [LARGE SCALE GENOMIC DNA]</scope>
    <source>
        <strain evidence="9 10">R-45378</strain>
    </source>
</reference>
<dbReference type="InterPro" id="IPR004089">
    <property type="entry name" value="MCPsignal_dom"/>
</dbReference>
<keyword evidence="9" id="KW-0808">Transferase</keyword>
<dbReference type="GO" id="GO:0005886">
    <property type="term" value="C:plasma membrane"/>
    <property type="evidence" value="ECO:0007669"/>
    <property type="project" value="TreeGrafter"/>
</dbReference>
<dbReference type="Proteomes" id="UP000077857">
    <property type="component" value="Unassembled WGS sequence"/>
</dbReference>
<sequence length="500" mass="53568">MRELTVKTRLGLGFGGVMLLLAVVALVSVNNLNGLLANIQNMVEDKFPKTVWTHDIIDNINVIARSMRNTLIVKDQATIEKELARIQQARGKIKENLDKLDAKIESPEGRRLLQAILDARTPYVAAQDRFIALARQGKQQEAADYLLNEIRQLQSRYFDNATALIAFQTELMEATGKEARTAVSNSVRIIELMALLSVLCGGTAAYLITRGLMRQLGGEPSYAAAAVKQMAEGDLTAHIDIQPDDTGSLLFDLKTMADQLAETVRQVQSNAETLSIASREVNATAQSISQATTQQAASVDETTSAVEQLSASVQHNSASARATEQLAKSSAEEAGQGGDAVTATVKAMHQIAKKIGVIEDIAYKTNLLSLNAAIEAASAGEHGKGFAVVAAEVRKLAENSRTTAAEINELASNSVAIAERAGQLIGEVVPNIAKTSELVQEISAASDEQAVGVRQISEAMRQLDKVTQQNAAASEEMAATAEELNAQAEQLQSAVDFFRV</sequence>
<dbReference type="Pfam" id="PF12729">
    <property type="entry name" value="4HB_MCP_1"/>
    <property type="match status" value="1"/>
</dbReference>
<name>A0A177NF44_9GAMM</name>
<dbReference type="PROSITE" id="PS50885">
    <property type="entry name" value="HAMP"/>
    <property type="match status" value="1"/>
</dbReference>
<comment type="caution">
    <text evidence="9">The sequence shown here is derived from an EMBL/GenBank/DDBJ whole genome shotgun (WGS) entry which is preliminary data.</text>
</comment>
<dbReference type="OrthoDB" id="9795078at2"/>
<dbReference type="RefSeq" id="WP_064040678.1">
    <property type="nucleotide sequence ID" value="NZ_LUUJ01000080.1"/>
</dbReference>
<organism evidence="9 10">
    <name type="scientific">Methylomonas koyamae</name>
    <dbReference type="NCBI Taxonomy" id="702114"/>
    <lineage>
        <taxon>Bacteria</taxon>
        <taxon>Pseudomonadati</taxon>
        <taxon>Pseudomonadota</taxon>
        <taxon>Gammaproteobacteria</taxon>
        <taxon>Methylococcales</taxon>
        <taxon>Methylococcaceae</taxon>
        <taxon>Methylomonas</taxon>
    </lineage>
</organism>
<dbReference type="InterPro" id="IPR051310">
    <property type="entry name" value="MCP_chemotaxis"/>
</dbReference>
<dbReference type="Pfam" id="PF00015">
    <property type="entry name" value="MCPsignal"/>
    <property type="match status" value="1"/>
</dbReference>
<keyword evidence="6" id="KW-0812">Transmembrane</keyword>
<dbReference type="EMBL" id="LUUJ01000080">
    <property type="protein sequence ID" value="OAI15799.1"/>
    <property type="molecule type" value="Genomic_DNA"/>
</dbReference>
<dbReference type="InterPro" id="IPR024478">
    <property type="entry name" value="HlyB_4HB_MCP"/>
</dbReference>
<evidence type="ECO:0000259" key="7">
    <source>
        <dbReference type="PROSITE" id="PS50111"/>
    </source>
</evidence>
<evidence type="ECO:0000256" key="2">
    <source>
        <dbReference type="ARBA" id="ARBA00029447"/>
    </source>
</evidence>
<keyword evidence="4" id="KW-0175">Coiled coil</keyword>
<dbReference type="SMART" id="SM00283">
    <property type="entry name" value="MA"/>
    <property type="match status" value="1"/>
</dbReference>
<gene>
    <name evidence="9" type="ORF">A1507_13325</name>
</gene>
<dbReference type="GO" id="GO:0016301">
    <property type="term" value="F:kinase activity"/>
    <property type="evidence" value="ECO:0007669"/>
    <property type="project" value="UniProtKB-KW"/>
</dbReference>
<keyword evidence="1" id="KW-0145">Chemotaxis</keyword>
<evidence type="ECO:0000313" key="9">
    <source>
        <dbReference type="EMBL" id="OAI15799.1"/>
    </source>
</evidence>
<accession>A0A177NF44</accession>
<evidence type="ECO:0000256" key="6">
    <source>
        <dbReference type="SAM" id="Phobius"/>
    </source>
</evidence>
<evidence type="ECO:0000256" key="4">
    <source>
        <dbReference type="SAM" id="Coils"/>
    </source>
</evidence>
<dbReference type="AlphaFoldDB" id="A0A177NF44"/>
<evidence type="ECO:0000256" key="3">
    <source>
        <dbReference type="PROSITE-ProRule" id="PRU00284"/>
    </source>
</evidence>
<dbReference type="PANTHER" id="PTHR43531">
    <property type="entry name" value="PROTEIN ICFG"/>
    <property type="match status" value="1"/>
</dbReference>
<feature type="domain" description="HAMP" evidence="8">
    <location>
        <begin position="224"/>
        <end position="265"/>
    </location>
</feature>
<evidence type="ECO:0000256" key="1">
    <source>
        <dbReference type="ARBA" id="ARBA00022500"/>
    </source>
</evidence>
<feature type="domain" description="Methyl-accepting transducer" evidence="7">
    <location>
        <begin position="270"/>
        <end position="485"/>
    </location>
</feature>
<dbReference type="CDD" id="cd19411">
    <property type="entry name" value="MCP2201-like_sensor"/>
    <property type="match status" value="1"/>
</dbReference>
<dbReference type="PROSITE" id="PS50111">
    <property type="entry name" value="CHEMOTAXIS_TRANSDUC_2"/>
    <property type="match status" value="1"/>
</dbReference>
<evidence type="ECO:0000313" key="10">
    <source>
        <dbReference type="Proteomes" id="UP000077857"/>
    </source>
</evidence>
<feature type="compositionally biased region" description="Polar residues" evidence="5">
    <location>
        <begin position="315"/>
        <end position="328"/>
    </location>
</feature>
<keyword evidence="3" id="KW-0807">Transducer</keyword>
<dbReference type="SUPFAM" id="SSF58104">
    <property type="entry name" value="Methyl-accepting chemotaxis protein (MCP) signaling domain"/>
    <property type="match status" value="1"/>
</dbReference>
<dbReference type="GO" id="GO:0006935">
    <property type="term" value="P:chemotaxis"/>
    <property type="evidence" value="ECO:0007669"/>
    <property type="project" value="UniProtKB-KW"/>
</dbReference>
<keyword evidence="6" id="KW-0472">Membrane</keyword>
<dbReference type="Gene3D" id="1.10.287.950">
    <property type="entry name" value="Methyl-accepting chemotaxis protein"/>
    <property type="match status" value="1"/>
</dbReference>
<comment type="similarity">
    <text evidence="2">Belongs to the methyl-accepting chemotaxis (MCP) protein family.</text>
</comment>
<dbReference type="InterPro" id="IPR003660">
    <property type="entry name" value="HAMP_dom"/>
</dbReference>
<dbReference type="GO" id="GO:0007165">
    <property type="term" value="P:signal transduction"/>
    <property type="evidence" value="ECO:0007669"/>
    <property type="project" value="UniProtKB-KW"/>
</dbReference>
<feature type="coiled-coil region" evidence="4">
    <location>
        <begin position="456"/>
        <end position="494"/>
    </location>
</feature>